<reference evidence="4" key="1">
    <citation type="journal article" date="2014" name="Front. Microbiol.">
        <title>High frequency of phylogenetically diverse reductive dehalogenase-homologous genes in deep subseafloor sedimentary metagenomes.</title>
        <authorList>
            <person name="Kawai M."/>
            <person name="Futagami T."/>
            <person name="Toyoda A."/>
            <person name="Takaki Y."/>
            <person name="Nishi S."/>
            <person name="Hori S."/>
            <person name="Arai W."/>
            <person name="Tsubouchi T."/>
            <person name="Morono Y."/>
            <person name="Uchiyama I."/>
            <person name="Ito T."/>
            <person name="Fujiyama A."/>
            <person name="Inagaki F."/>
            <person name="Takami H."/>
        </authorList>
    </citation>
    <scope>NUCLEOTIDE SEQUENCE</scope>
    <source>
        <strain evidence="4">Expedition CK06-06</strain>
    </source>
</reference>
<dbReference type="SUPFAM" id="SSF52172">
    <property type="entry name" value="CheY-like"/>
    <property type="match status" value="1"/>
</dbReference>
<feature type="domain" description="OmpR/PhoB-type" evidence="3">
    <location>
        <begin position="132"/>
        <end position="231"/>
    </location>
</feature>
<evidence type="ECO:0000259" key="2">
    <source>
        <dbReference type="PROSITE" id="PS50110"/>
    </source>
</evidence>
<dbReference type="InterPro" id="IPR036388">
    <property type="entry name" value="WH-like_DNA-bd_sf"/>
</dbReference>
<keyword evidence="1" id="KW-0238">DNA-binding</keyword>
<dbReference type="InterPro" id="IPR001867">
    <property type="entry name" value="OmpR/PhoB-type_DNA-bd"/>
</dbReference>
<evidence type="ECO:0008006" key="5">
    <source>
        <dbReference type="Google" id="ProtNLM"/>
    </source>
</evidence>
<evidence type="ECO:0000313" key="4">
    <source>
        <dbReference type="EMBL" id="GAG86877.1"/>
    </source>
</evidence>
<evidence type="ECO:0000256" key="1">
    <source>
        <dbReference type="ARBA" id="ARBA00023125"/>
    </source>
</evidence>
<dbReference type="Gene3D" id="3.40.50.2300">
    <property type="match status" value="1"/>
</dbReference>
<accession>X1C0J1</accession>
<comment type="caution">
    <text evidence="4">The sequence shown here is derived from an EMBL/GenBank/DDBJ whole genome shotgun (WGS) entry which is preliminary data.</text>
</comment>
<dbReference type="InterPro" id="IPR001789">
    <property type="entry name" value="Sig_transdc_resp-reg_receiver"/>
</dbReference>
<dbReference type="PANTHER" id="PTHR48111:SF50">
    <property type="entry name" value="KDP OPERON TRANSCRIPTIONAL REGULATORY PROTEIN KDPE"/>
    <property type="match status" value="1"/>
</dbReference>
<dbReference type="Gene3D" id="1.10.10.10">
    <property type="entry name" value="Winged helix-like DNA-binding domain superfamily/Winged helix DNA-binding domain"/>
    <property type="match status" value="1"/>
</dbReference>
<dbReference type="PROSITE" id="PS50110">
    <property type="entry name" value="RESPONSE_REGULATORY"/>
    <property type="match status" value="1"/>
</dbReference>
<dbReference type="InterPro" id="IPR039420">
    <property type="entry name" value="WalR-like"/>
</dbReference>
<dbReference type="PROSITE" id="PS51755">
    <property type="entry name" value="OMPR_PHOB"/>
    <property type="match status" value="1"/>
</dbReference>
<dbReference type="PANTHER" id="PTHR48111">
    <property type="entry name" value="REGULATOR OF RPOS"/>
    <property type="match status" value="1"/>
</dbReference>
<dbReference type="GO" id="GO:0000156">
    <property type="term" value="F:phosphorelay response regulator activity"/>
    <property type="evidence" value="ECO:0007669"/>
    <property type="project" value="TreeGrafter"/>
</dbReference>
<dbReference type="GO" id="GO:0005829">
    <property type="term" value="C:cytosol"/>
    <property type="evidence" value="ECO:0007669"/>
    <property type="project" value="TreeGrafter"/>
</dbReference>
<gene>
    <name evidence="4" type="ORF">S01H4_32265</name>
</gene>
<dbReference type="SMART" id="SM00862">
    <property type="entry name" value="Trans_reg_C"/>
    <property type="match status" value="1"/>
</dbReference>
<dbReference type="Pfam" id="PF00486">
    <property type="entry name" value="Trans_reg_C"/>
    <property type="match status" value="1"/>
</dbReference>
<feature type="domain" description="Response regulatory" evidence="2">
    <location>
        <begin position="2"/>
        <end position="122"/>
    </location>
</feature>
<evidence type="ECO:0000259" key="3">
    <source>
        <dbReference type="PROSITE" id="PS51755"/>
    </source>
</evidence>
<dbReference type="InterPro" id="IPR016032">
    <property type="entry name" value="Sig_transdc_resp-reg_C-effctor"/>
</dbReference>
<dbReference type="EMBL" id="BART01016843">
    <property type="protein sequence ID" value="GAG86877.1"/>
    <property type="molecule type" value="Genomic_DNA"/>
</dbReference>
<proteinExistence type="predicted"/>
<dbReference type="GO" id="GO:0006355">
    <property type="term" value="P:regulation of DNA-templated transcription"/>
    <property type="evidence" value="ECO:0007669"/>
    <property type="project" value="InterPro"/>
</dbReference>
<sequence>MKVLLVKLPEELSKYIPLVLRVRWPNLSLFHADEARESVQLIHSEQPSIAMLHLPERSEGSSLEDCFDLITQIRSFSNVPLIIVGQSDDVTDKIKALEMGADDWVSSSFIPMEFIAKVNAILRRCSPDRHAVSFFLNGKLSINYAARQVHISGKLVELTPIQYRIFCYLIENEGRVCTSTELLRHVWGPNYSDDKELLKLNVYRLRSKIEEDPSNPEIIFNERGVGYVISAF</sequence>
<dbReference type="GO" id="GO:0032993">
    <property type="term" value="C:protein-DNA complex"/>
    <property type="evidence" value="ECO:0007669"/>
    <property type="project" value="TreeGrafter"/>
</dbReference>
<dbReference type="GO" id="GO:0000976">
    <property type="term" value="F:transcription cis-regulatory region binding"/>
    <property type="evidence" value="ECO:0007669"/>
    <property type="project" value="TreeGrafter"/>
</dbReference>
<dbReference type="CDD" id="cd00383">
    <property type="entry name" value="trans_reg_C"/>
    <property type="match status" value="1"/>
</dbReference>
<organism evidence="4">
    <name type="scientific">marine sediment metagenome</name>
    <dbReference type="NCBI Taxonomy" id="412755"/>
    <lineage>
        <taxon>unclassified sequences</taxon>
        <taxon>metagenomes</taxon>
        <taxon>ecological metagenomes</taxon>
    </lineage>
</organism>
<dbReference type="InterPro" id="IPR011006">
    <property type="entry name" value="CheY-like_superfamily"/>
</dbReference>
<protein>
    <recommendedName>
        <fullName evidence="5">OmpR/PhoB-type domain-containing protein</fullName>
    </recommendedName>
</protein>
<feature type="non-terminal residue" evidence="4">
    <location>
        <position position="232"/>
    </location>
</feature>
<dbReference type="SUPFAM" id="SSF46894">
    <property type="entry name" value="C-terminal effector domain of the bipartite response regulators"/>
    <property type="match status" value="1"/>
</dbReference>
<name>X1C0J1_9ZZZZ</name>
<dbReference type="AlphaFoldDB" id="X1C0J1"/>